<evidence type="ECO:0000313" key="2">
    <source>
        <dbReference type="EMBL" id="KAF4472445.1"/>
    </source>
</evidence>
<name>A0A8H4LPL0_9HYPO</name>
<accession>A0A8H4LPL0</accession>
<protein>
    <submittedName>
        <fullName evidence="2">Uncharacterized protein</fullName>
    </submittedName>
</protein>
<organism evidence="2 3">
    <name type="scientific">Fusarium albosuccineum</name>
    <dbReference type="NCBI Taxonomy" id="1237068"/>
    <lineage>
        <taxon>Eukaryota</taxon>
        <taxon>Fungi</taxon>
        <taxon>Dikarya</taxon>
        <taxon>Ascomycota</taxon>
        <taxon>Pezizomycotina</taxon>
        <taxon>Sordariomycetes</taxon>
        <taxon>Hypocreomycetidae</taxon>
        <taxon>Hypocreales</taxon>
        <taxon>Nectriaceae</taxon>
        <taxon>Fusarium</taxon>
        <taxon>Fusarium decemcellulare species complex</taxon>
    </lineage>
</organism>
<feature type="compositionally biased region" description="Polar residues" evidence="1">
    <location>
        <begin position="42"/>
        <end position="54"/>
    </location>
</feature>
<dbReference type="Proteomes" id="UP000554235">
    <property type="component" value="Unassembled WGS sequence"/>
</dbReference>
<dbReference type="EMBL" id="JAADYS010000073">
    <property type="protein sequence ID" value="KAF4472445.1"/>
    <property type="molecule type" value="Genomic_DNA"/>
</dbReference>
<evidence type="ECO:0000256" key="1">
    <source>
        <dbReference type="SAM" id="MobiDB-lite"/>
    </source>
</evidence>
<sequence length="166" mass="17406">MISTRHLLQNLPSLSHPPSCTITLQLPSFNTPESPPLLHPLSGTSATAVNSQGKSAAHAHAAPRPRTTLAPPTLALPHLTYVDRIENRVAADRASSAGDRHRSPSVPPPGPPNLAILHQSPVAGGTLTGPRALGSRVLISNGAPRRNLGCSVHLPVGGRPWHRVVQ</sequence>
<feature type="region of interest" description="Disordered" evidence="1">
    <location>
        <begin position="25"/>
        <end position="74"/>
    </location>
</feature>
<evidence type="ECO:0000313" key="3">
    <source>
        <dbReference type="Proteomes" id="UP000554235"/>
    </source>
</evidence>
<dbReference type="AlphaFoldDB" id="A0A8H4LPL0"/>
<comment type="caution">
    <text evidence="2">The sequence shown here is derived from an EMBL/GenBank/DDBJ whole genome shotgun (WGS) entry which is preliminary data.</text>
</comment>
<feature type="region of interest" description="Disordered" evidence="1">
    <location>
        <begin position="91"/>
        <end position="114"/>
    </location>
</feature>
<feature type="compositionally biased region" description="Low complexity" evidence="1">
    <location>
        <begin position="56"/>
        <end position="74"/>
    </location>
</feature>
<reference evidence="2 3" key="1">
    <citation type="submission" date="2020-01" db="EMBL/GenBank/DDBJ databases">
        <title>Identification and distribution of gene clusters putatively required for synthesis of sphingolipid metabolism inhibitors in phylogenetically diverse species of the filamentous fungus Fusarium.</title>
        <authorList>
            <person name="Kim H.-S."/>
            <person name="Busman M."/>
            <person name="Brown D.W."/>
            <person name="Divon H."/>
            <person name="Uhlig S."/>
            <person name="Proctor R.H."/>
        </authorList>
    </citation>
    <scope>NUCLEOTIDE SEQUENCE [LARGE SCALE GENOMIC DNA]</scope>
    <source>
        <strain evidence="2 3">NRRL 20459</strain>
    </source>
</reference>
<keyword evidence="3" id="KW-1185">Reference proteome</keyword>
<gene>
    <name evidence="2" type="ORF">FALBO_677</name>
</gene>
<proteinExistence type="predicted"/>